<feature type="compositionally biased region" description="Low complexity" evidence="1">
    <location>
        <begin position="1"/>
        <end position="10"/>
    </location>
</feature>
<name>A0A6A2ZIG4_HIBSY</name>
<dbReference type="InterPro" id="IPR053151">
    <property type="entry name" value="RNase_H-like"/>
</dbReference>
<dbReference type="InterPro" id="IPR012337">
    <property type="entry name" value="RNaseH-like_sf"/>
</dbReference>
<evidence type="ECO:0000313" key="5">
    <source>
        <dbReference type="Proteomes" id="UP000436088"/>
    </source>
</evidence>
<feature type="domain" description="RNase H type-1" evidence="2">
    <location>
        <begin position="234"/>
        <end position="351"/>
    </location>
</feature>
<dbReference type="AlphaFoldDB" id="A0A6A2ZIG4"/>
<dbReference type="PANTHER" id="PTHR47723">
    <property type="entry name" value="OS05G0353850 PROTEIN"/>
    <property type="match status" value="1"/>
</dbReference>
<dbReference type="EMBL" id="VEPZ02001147">
    <property type="protein sequence ID" value="KAE8691648.1"/>
    <property type="molecule type" value="Genomic_DNA"/>
</dbReference>
<dbReference type="Proteomes" id="UP000436088">
    <property type="component" value="Unassembled WGS sequence"/>
</dbReference>
<accession>A0A6A2ZIG4</accession>
<dbReference type="InterPro" id="IPR036397">
    <property type="entry name" value="RNaseH_sf"/>
</dbReference>
<dbReference type="SUPFAM" id="SSF53098">
    <property type="entry name" value="Ribonuclease H-like"/>
    <property type="match status" value="1"/>
</dbReference>
<dbReference type="InterPro" id="IPR026960">
    <property type="entry name" value="RVT-Znf"/>
</dbReference>
<feature type="compositionally biased region" description="Low complexity" evidence="1">
    <location>
        <begin position="19"/>
        <end position="32"/>
    </location>
</feature>
<dbReference type="PANTHER" id="PTHR47723:SF19">
    <property type="entry name" value="POLYNUCLEOTIDYL TRANSFERASE, RIBONUCLEASE H-LIKE SUPERFAMILY PROTEIN"/>
    <property type="match status" value="1"/>
</dbReference>
<comment type="caution">
    <text evidence="4">The sequence shown here is derived from an EMBL/GenBank/DDBJ whole genome shotgun (WGS) entry which is preliminary data.</text>
</comment>
<protein>
    <submittedName>
        <fullName evidence="4">Cc-nbs-lrr resistance protein</fullName>
    </submittedName>
</protein>
<dbReference type="GO" id="GO:0003676">
    <property type="term" value="F:nucleic acid binding"/>
    <property type="evidence" value="ECO:0007669"/>
    <property type="project" value="InterPro"/>
</dbReference>
<dbReference type="SUPFAM" id="SSF54928">
    <property type="entry name" value="RNA-binding domain, RBD"/>
    <property type="match status" value="1"/>
</dbReference>
<gene>
    <name evidence="4" type="ORF">F3Y22_tig00110888pilonHSYRG00130</name>
</gene>
<dbReference type="GO" id="GO:0004523">
    <property type="term" value="F:RNA-DNA hybrid ribonuclease activity"/>
    <property type="evidence" value="ECO:0007669"/>
    <property type="project" value="InterPro"/>
</dbReference>
<dbReference type="InterPro" id="IPR002156">
    <property type="entry name" value="RNaseH_domain"/>
</dbReference>
<keyword evidence="5" id="KW-1185">Reference proteome</keyword>
<dbReference type="InterPro" id="IPR044730">
    <property type="entry name" value="RNase_H-like_dom_plant"/>
</dbReference>
<dbReference type="Gene3D" id="3.30.420.10">
    <property type="entry name" value="Ribonuclease H-like superfamily/Ribonuclease H"/>
    <property type="match status" value="1"/>
</dbReference>
<dbReference type="Pfam" id="PF13456">
    <property type="entry name" value="RVT_3"/>
    <property type="match status" value="1"/>
</dbReference>
<sequence length="380" mass="42992">MMMPQQQQPGQPVPPPAGWNPQQVPSPSQIQQYTAGSPATGSGEIRYLWIGDLQPWMNENYLINIFSQTGEVVSTKSYNGLPMPSAEQNFRMNWTALGYGEKRQEEGPEYTIFFGDLAADVSNYMLQETFKVVDCSERKEAWALSIQEERKEASTLSIQVNGIPQRIRLFLWLASKERIMTNVERYRRSIALQPHCPCCLEAVETTTHALRDCRNSIAVPIHWHPPPGSWICLNTDGAVSSGKATGSIGGLFKDNEGSWISGFNKKIGITNPLQCELWAILIGIQIAWDYGFEKLLIQTDSKEAVRFLHDHKAASSSNSLVRAIERFRHRSWAIDITWIDRECNPADKLAKLDSHYALQTFDVPPTHLLQSLDYDKHLLM</sequence>
<reference evidence="4" key="1">
    <citation type="submission" date="2019-09" db="EMBL/GenBank/DDBJ databases">
        <title>Draft genome information of white flower Hibiscus syriacus.</title>
        <authorList>
            <person name="Kim Y.-M."/>
        </authorList>
    </citation>
    <scope>NUCLEOTIDE SEQUENCE [LARGE SCALE GENOMIC DNA]</scope>
    <source>
        <strain evidence="4">YM2019G1</strain>
    </source>
</reference>
<feature type="region of interest" description="Disordered" evidence="1">
    <location>
        <begin position="1"/>
        <end position="37"/>
    </location>
</feature>
<evidence type="ECO:0000259" key="2">
    <source>
        <dbReference type="Pfam" id="PF13456"/>
    </source>
</evidence>
<proteinExistence type="predicted"/>
<dbReference type="Pfam" id="PF13966">
    <property type="entry name" value="zf-RVT"/>
    <property type="match status" value="1"/>
</dbReference>
<evidence type="ECO:0000313" key="4">
    <source>
        <dbReference type="EMBL" id="KAE8691648.1"/>
    </source>
</evidence>
<dbReference type="InterPro" id="IPR035979">
    <property type="entry name" value="RBD_domain_sf"/>
</dbReference>
<evidence type="ECO:0000256" key="1">
    <source>
        <dbReference type="SAM" id="MobiDB-lite"/>
    </source>
</evidence>
<evidence type="ECO:0000259" key="3">
    <source>
        <dbReference type="Pfam" id="PF13966"/>
    </source>
</evidence>
<dbReference type="CDD" id="cd06222">
    <property type="entry name" value="RNase_H_like"/>
    <property type="match status" value="1"/>
</dbReference>
<organism evidence="4 5">
    <name type="scientific">Hibiscus syriacus</name>
    <name type="common">Rose of Sharon</name>
    <dbReference type="NCBI Taxonomy" id="106335"/>
    <lineage>
        <taxon>Eukaryota</taxon>
        <taxon>Viridiplantae</taxon>
        <taxon>Streptophyta</taxon>
        <taxon>Embryophyta</taxon>
        <taxon>Tracheophyta</taxon>
        <taxon>Spermatophyta</taxon>
        <taxon>Magnoliopsida</taxon>
        <taxon>eudicotyledons</taxon>
        <taxon>Gunneridae</taxon>
        <taxon>Pentapetalae</taxon>
        <taxon>rosids</taxon>
        <taxon>malvids</taxon>
        <taxon>Malvales</taxon>
        <taxon>Malvaceae</taxon>
        <taxon>Malvoideae</taxon>
        <taxon>Hibiscus</taxon>
    </lineage>
</organism>
<feature type="domain" description="Reverse transcriptase zinc-binding" evidence="3">
    <location>
        <begin position="139"/>
        <end position="215"/>
    </location>
</feature>